<evidence type="ECO:0000256" key="2">
    <source>
        <dbReference type="ARBA" id="ARBA00022741"/>
    </source>
</evidence>
<accession>A0ABY4EDB0</accession>
<dbReference type="Proteomes" id="UP000832034">
    <property type="component" value="Chromosome"/>
</dbReference>
<dbReference type="InterPro" id="IPR003395">
    <property type="entry name" value="RecF/RecN/SMC_N"/>
</dbReference>
<keyword evidence="4 6" id="KW-0175">Coiled coil</keyword>
<evidence type="ECO:0000256" key="6">
    <source>
        <dbReference type="HAMAP-Rule" id="MF_01894"/>
    </source>
</evidence>
<comment type="function">
    <text evidence="6">Required for chromosome condensation and partitioning.</text>
</comment>
<feature type="coiled-coil region" evidence="6">
    <location>
        <begin position="949"/>
        <end position="993"/>
    </location>
</feature>
<dbReference type="SUPFAM" id="SSF52540">
    <property type="entry name" value="P-loop containing nucleoside triphosphate hydrolases"/>
    <property type="match status" value="1"/>
</dbReference>
<dbReference type="InterPro" id="IPR027417">
    <property type="entry name" value="P-loop_NTPase"/>
</dbReference>
<evidence type="ECO:0000259" key="7">
    <source>
        <dbReference type="Pfam" id="PF02463"/>
    </source>
</evidence>
<dbReference type="HAMAP" id="MF_01894">
    <property type="entry name" value="Smc_prok"/>
    <property type="match status" value="1"/>
</dbReference>
<protein>
    <recommendedName>
        <fullName evidence="6">Chromosome partition protein Smc</fullName>
    </recommendedName>
</protein>
<feature type="domain" description="RecF/RecN/SMC N-terminal" evidence="7">
    <location>
        <begin position="3"/>
        <end position="1132"/>
    </location>
</feature>
<keyword evidence="3 6" id="KW-0067">ATP-binding</keyword>
<feature type="coiled-coil region" evidence="6">
    <location>
        <begin position="659"/>
        <end position="819"/>
    </location>
</feature>
<keyword evidence="5 6" id="KW-0238">DNA-binding</keyword>
<proteinExistence type="inferred from homology"/>
<comment type="similarity">
    <text evidence="6">Belongs to the SMC family.</text>
</comment>
<organism evidence="8 9">
    <name type="scientific">Vitreoscilla stercoraria</name>
    <dbReference type="NCBI Taxonomy" id="61"/>
    <lineage>
        <taxon>Bacteria</taxon>
        <taxon>Pseudomonadati</taxon>
        <taxon>Pseudomonadota</taxon>
        <taxon>Betaproteobacteria</taxon>
        <taxon>Neisseriales</taxon>
        <taxon>Neisseriaceae</taxon>
        <taxon>Vitreoscilla</taxon>
    </lineage>
</organism>
<evidence type="ECO:0000313" key="8">
    <source>
        <dbReference type="EMBL" id="UOO93728.1"/>
    </source>
</evidence>
<name>A0ABY4EDB0_VITST</name>
<evidence type="ECO:0000256" key="3">
    <source>
        <dbReference type="ARBA" id="ARBA00022840"/>
    </source>
</evidence>
<feature type="coiled-coil region" evidence="6">
    <location>
        <begin position="300"/>
        <end position="411"/>
    </location>
</feature>
<dbReference type="PIRSF" id="PIRSF005719">
    <property type="entry name" value="SMC"/>
    <property type="match status" value="1"/>
</dbReference>
<dbReference type="InterPro" id="IPR011890">
    <property type="entry name" value="SMC_prok"/>
</dbReference>
<dbReference type="EMBL" id="CP091512">
    <property type="protein sequence ID" value="UOO93728.1"/>
    <property type="molecule type" value="Genomic_DNA"/>
</dbReference>
<feature type="coiled-coil region" evidence="6">
    <location>
        <begin position="854"/>
        <end position="888"/>
    </location>
</feature>
<keyword evidence="1 6" id="KW-0963">Cytoplasm</keyword>
<dbReference type="InterPro" id="IPR024704">
    <property type="entry name" value="SMC"/>
</dbReference>
<evidence type="ECO:0000256" key="1">
    <source>
        <dbReference type="ARBA" id="ARBA00022490"/>
    </source>
</evidence>
<comment type="subcellular location">
    <subcellularLocation>
        <location evidence="6">Cytoplasm</location>
    </subcellularLocation>
</comment>
<sequence length="1150" mass="132601">MRLTHIKLAGFKSFVDPTTLHVPGQLVAVMGPNGCGKSNVIDAVRWVLGEASAKQLRGESMQDVIFNGATTRKAVSRAAVELVFDNSDGRLQGAFGQYTEIAIKRVLTRQGQSTYYINNQVVRRRDITDLFLGTGVGARGYAVIEQGMISRIIEARPEELRAHIEEAAGVSKYKERRKETATRLKDTTEHLQRLADIQSELNIQVNKLNTQAQTAAQYQDLSADLQHQQNHMDFIRYREAEASWQQAHQAQQDLQTQLDISQTQAQQLSDDLYQLQINEQVAQQHIHTLTEQRTIKREQATRLEMQIQHLQTNHERIIREQEQASEQLQHIEMERSNLIASAEEAYIELEELQYSHEQWQMQLEQLQDTQPQQQHASEDLEQAWQHQQTTLHCLERELALLTQQQQHQRQQQQQWQQRQQQLLQHQQALDLPTTSSLQDAQERVALLQEQVLEAENLILQHEDAQQSLQDALKQAQQQAQHCQQQIIAIEAKQQTIRALLPNVSNTMSDDAQILWQHMEVSEVWVHAVQTLLRERQHCRSHAPHMVSDQPNAISWLNMPDDLPDAAILPDSLAHVIHTHATFTPAIAYWFGHIRCAPDLETALAQQSQLQAHEAFITPQAWWIDAVSVQALAQESEALLEHQAQLHALATQWQQWQPQTDQAQNIVLQLQQDLDTQQQQYKQAQTQHKQWHEQLRLAHTEATQLLERTQQVQLRHNQIEQELAQLQLSLNQNEQEHNQRQTQIHELQDAQEQLNLELTQLSEQRESQQHHQQQLHLQILEVQRQQGLVALELQKRQQQNQHIQQRLQQLMQQQQHWSERQQSLALQFDDDANTDLLHTQWQACLLQIDTLEEHIQSEQQHNQQHVATRQQLQQQQQQLDTQLPQQRAQLQQQLLLQQQAQWNQERYLEQLQQRGALLKDLIDLPVVSLAPLQQAIVRLNQQLQALGPVNLAALQELEQAQERCDYYQNQREDVEQAMALLNDAMAQIDTETKNLFEQTFHAVNEHMQAFFPTLFGGGQASLKLVGEDMLEAGVAIMAQPPGKKNSTIHLLSGGEKALTAMSLVFALFSLNPAPFCLLDEVDAPLDDANTARFCRLVEKMSQQTQFLYISHNRLTMEMAEQLIGVTMQEKGVSRIVDVDIKQAMALTEQTI</sequence>
<dbReference type="CDD" id="cd03278">
    <property type="entry name" value="ABC_SMC_barmotin"/>
    <property type="match status" value="2"/>
</dbReference>
<comment type="subunit">
    <text evidence="6">Homodimer.</text>
</comment>
<dbReference type="RefSeq" id="WP_026353598.1">
    <property type="nucleotide sequence ID" value="NZ_CP091512.1"/>
</dbReference>
<comment type="domain">
    <text evidence="6">Contains large globular domains required for ATP hydrolysis at each terminus and a third globular domain forming a flexible hinge near the middle of the molecule. These domains are separated by coiled-coil structures.</text>
</comment>
<evidence type="ECO:0000256" key="5">
    <source>
        <dbReference type="ARBA" id="ARBA00023125"/>
    </source>
</evidence>
<evidence type="ECO:0000313" key="9">
    <source>
        <dbReference type="Proteomes" id="UP000832034"/>
    </source>
</evidence>
<feature type="binding site" evidence="6">
    <location>
        <begin position="32"/>
        <end position="39"/>
    </location>
    <ligand>
        <name>ATP</name>
        <dbReference type="ChEBI" id="CHEBI:30616"/>
    </ligand>
</feature>
<gene>
    <name evidence="6 8" type="primary">smc</name>
    <name evidence="8" type="ORF">LVJ81_08965</name>
</gene>
<dbReference type="PANTHER" id="PTHR43977">
    <property type="entry name" value="STRUCTURAL MAINTENANCE OF CHROMOSOMES PROTEIN 3"/>
    <property type="match status" value="1"/>
</dbReference>
<reference evidence="8" key="1">
    <citation type="submission" date="2021-12" db="EMBL/GenBank/DDBJ databases">
        <authorList>
            <person name="Veyrier F.J."/>
        </authorList>
    </citation>
    <scope>NUCLEOTIDE SEQUENCE</scope>
    <source>
        <strain evidence="8">SAG 1488-6</strain>
    </source>
</reference>
<dbReference type="Pfam" id="PF02463">
    <property type="entry name" value="SMC_N"/>
    <property type="match status" value="1"/>
</dbReference>
<dbReference type="SUPFAM" id="SSF57997">
    <property type="entry name" value="Tropomyosin"/>
    <property type="match status" value="1"/>
</dbReference>
<feature type="coiled-coil region" evidence="6">
    <location>
        <begin position="437"/>
        <end position="492"/>
    </location>
</feature>
<keyword evidence="2 6" id="KW-0547">Nucleotide-binding</keyword>
<evidence type="ECO:0000256" key="4">
    <source>
        <dbReference type="ARBA" id="ARBA00023054"/>
    </source>
</evidence>
<dbReference type="NCBIfam" id="TIGR02168">
    <property type="entry name" value="SMC_prok_B"/>
    <property type="match status" value="1"/>
</dbReference>
<keyword evidence="9" id="KW-1185">Reference proteome</keyword>
<reference evidence="8" key="2">
    <citation type="journal article" date="2022" name="Res Sq">
        <title>Evolution of multicellular longitudinally dividing oral cavity symbionts (Neisseriaceae).</title>
        <authorList>
            <person name="Nyongesa S."/>
            <person name="Weber P."/>
            <person name="Bernet E."/>
            <person name="Pullido F."/>
            <person name="Nieckarz M."/>
            <person name="Delaby M."/>
            <person name="Nieves C."/>
            <person name="Viehboeck T."/>
            <person name="Krause N."/>
            <person name="Rivera-Millot A."/>
            <person name="Nakamura A."/>
            <person name="Vischer N."/>
            <person name="VanNieuwenhze M."/>
            <person name="Brun Y."/>
            <person name="Cava F."/>
            <person name="Bulgheresi S."/>
            <person name="Veyrier F."/>
        </authorList>
    </citation>
    <scope>NUCLEOTIDE SEQUENCE</scope>
    <source>
        <strain evidence="8">SAG 1488-6</strain>
    </source>
</reference>
<dbReference type="Gene3D" id="3.40.50.300">
    <property type="entry name" value="P-loop containing nucleotide triphosphate hydrolases"/>
    <property type="match status" value="2"/>
</dbReference>